<dbReference type="RefSeq" id="WP_161815768.1">
    <property type="nucleotide sequence ID" value="NZ_BLJN01000008.1"/>
</dbReference>
<evidence type="ECO:0000313" key="2">
    <source>
        <dbReference type="EMBL" id="GFE84161.1"/>
    </source>
</evidence>
<feature type="signal peptide" evidence="1">
    <location>
        <begin position="1"/>
        <end position="27"/>
    </location>
</feature>
<comment type="caution">
    <text evidence="2">The sequence shown here is derived from an EMBL/GenBank/DDBJ whole genome shotgun (WGS) entry which is preliminary data.</text>
</comment>
<proteinExistence type="predicted"/>
<reference evidence="3" key="1">
    <citation type="submission" date="2020-01" db="EMBL/GenBank/DDBJ databases">
        <title>'Steroidobacter agaridevorans' sp. nov., agar-degrading bacteria isolated from rhizosphere soils.</title>
        <authorList>
            <person name="Ikenaga M."/>
            <person name="Kataoka M."/>
            <person name="Murouchi A."/>
            <person name="Katsuragi S."/>
            <person name="Sakai M."/>
        </authorList>
    </citation>
    <scope>NUCLEOTIDE SEQUENCE [LARGE SCALE GENOMIC DNA]</scope>
    <source>
        <strain evidence="3">YU21-B</strain>
    </source>
</reference>
<keyword evidence="3" id="KW-1185">Reference proteome</keyword>
<gene>
    <name evidence="2" type="ORF">GCM10011487_61610</name>
</gene>
<organism evidence="2 3">
    <name type="scientific">Steroidobacter agaridevorans</name>
    <dbReference type="NCBI Taxonomy" id="2695856"/>
    <lineage>
        <taxon>Bacteria</taxon>
        <taxon>Pseudomonadati</taxon>
        <taxon>Pseudomonadota</taxon>
        <taxon>Gammaproteobacteria</taxon>
        <taxon>Steroidobacterales</taxon>
        <taxon>Steroidobacteraceae</taxon>
        <taxon>Steroidobacter</taxon>
    </lineage>
</organism>
<name>A0A829YMP1_9GAMM</name>
<feature type="chain" id="PRO_5032653306" evidence="1">
    <location>
        <begin position="28"/>
        <end position="367"/>
    </location>
</feature>
<dbReference type="EMBL" id="BLJN01000008">
    <property type="protein sequence ID" value="GFE84161.1"/>
    <property type="molecule type" value="Genomic_DNA"/>
</dbReference>
<dbReference type="AlphaFoldDB" id="A0A829YMP1"/>
<evidence type="ECO:0000313" key="3">
    <source>
        <dbReference type="Proteomes" id="UP000445000"/>
    </source>
</evidence>
<protein>
    <submittedName>
        <fullName evidence="2">Uncharacterized protein</fullName>
    </submittedName>
</protein>
<dbReference type="Proteomes" id="UP000445000">
    <property type="component" value="Unassembled WGS sequence"/>
</dbReference>
<accession>A0A829YMP1</accession>
<keyword evidence="1" id="KW-0732">Signal</keyword>
<sequence length="367" mass="39323">MQYQLRAAAQAARRCAITLVFSFCGMAAGQAASREPVNYCAYELGRGLVAEAINNRNQIVGTAAVGDLAQAFLWDSNRGARLLGVLPGAAISLGNDINDLGQVVGTSGARPFIWTERDGMRPFATLGGESATATHINDVGQIIGLSFTAAEDGEHLYFRDVNGDVEDLGTARIPFGLTDAGQVGFSTQSQQPPPTADVFLWDARKGERELRGFPENRLILPSAINNRLHIVGSAVQDDQLPHAMLWTRGQGMRFLPSLNEDGASQATDVNSRGTVVGYVDMAFGFPIRPFIWTKRSGTRDLTTLLAPTSLPLAQADTITARALNDLGWIAINTSDTVGTNPRAYVLTPKFRGDESDCAAPPPVFGED</sequence>
<evidence type="ECO:0000256" key="1">
    <source>
        <dbReference type="SAM" id="SignalP"/>
    </source>
</evidence>